<keyword evidence="2" id="KW-1133">Transmembrane helix</keyword>
<dbReference type="EMBL" id="BNAP01000009">
    <property type="protein sequence ID" value="GHG92002.1"/>
    <property type="molecule type" value="Genomic_DNA"/>
</dbReference>
<evidence type="ECO:0000313" key="4">
    <source>
        <dbReference type="Proteomes" id="UP000611500"/>
    </source>
</evidence>
<feature type="compositionally biased region" description="Basic and acidic residues" evidence="1">
    <location>
        <begin position="28"/>
        <end position="43"/>
    </location>
</feature>
<protein>
    <submittedName>
        <fullName evidence="3">Uncharacterized protein</fullName>
    </submittedName>
</protein>
<organism evidence="3 4">
    <name type="scientific">Pseudodonghicola xiamenensis</name>
    <dbReference type="NCBI Taxonomy" id="337702"/>
    <lineage>
        <taxon>Bacteria</taxon>
        <taxon>Pseudomonadati</taxon>
        <taxon>Pseudomonadota</taxon>
        <taxon>Alphaproteobacteria</taxon>
        <taxon>Rhodobacterales</taxon>
        <taxon>Paracoccaceae</taxon>
        <taxon>Pseudodonghicola</taxon>
    </lineage>
</organism>
<reference evidence="3" key="2">
    <citation type="submission" date="2020-09" db="EMBL/GenBank/DDBJ databases">
        <authorList>
            <person name="Sun Q."/>
            <person name="Zhou Y."/>
        </authorList>
    </citation>
    <scope>NUCLEOTIDE SEQUENCE</scope>
    <source>
        <strain evidence="3">CGMCC 1.7081</strain>
    </source>
</reference>
<feature type="region of interest" description="Disordered" evidence="1">
    <location>
        <begin position="28"/>
        <end position="56"/>
    </location>
</feature>
<reference evidence="3" key="1">
    <citation type="journal article" date="2014" name="Int. J. Syst. Evol. Microbiol.">
        <title>Complete genome sequence of Corynebacterium casei LMG S-19264T (=DSM 44701T), isolated from a smear-ripened cheese.</title>
        <authorList>
            <consortium name="US DOE Joint Genome Institute (JGI-PGF)"/>
            <person name="Walter F."/>
            <person name="Albersmeier A."/>
            <person name="Kalinowski J."/>
            <person name="Ruckert C."/>
        </authorList>
    </citation>
    <scope>NUCLEOTIDE SEQUENCE</scope>
    <source>
        <strain evidence="3">CGMCC 1.7081</strain>
    </source>
</reference>
<evidence type="ECO:0000313" key="3">
    <source>
        <dbReference type="EMBL" id="GHG92002.1"/>
    </source>
</evidence>
<name>A0A8J3H8Y2_9RHOB</name>
<evidence type="ECO:0000256" key="1">
    <source>
        <dbReference type="SAM" id="MobiDB-lite"/>
    </source>
</evidence>
<evidence type="ECO:0000256" key="2">
    <source>
        <dbReference type="SAM" id="Phobius"/>
    </source>
</evidence>
<gene>
    <name evidence="3" type="ORF">GCM10010961_23590</name>
</gene>
<dbReference type="Proteomes" id="UP000611500">
    <property type="component" value="Unassembled WGS sequence"/>
</dbReference>
<dbReference type="AlphaFoldDB" id="A0A8J3H8Y2"/>
<proteinExistence type="predicted"/>
<keyword evidence="4" id="KW-1185">Reference proteome</keyword>
<sequence>MIWVPICLGVFKVSVLGAAIFLSLKSHRDGEREQQKEREERPGEGTTGPEAVILPE</sequence>
<keyword evidence="2" id="KW-0812">Transmembrane</keyword>
<feature type="transmembrane region" description="Helical" evidence="2">
    <location>
        <begin position="6"/>
        <end position="24"/>
    </location>
</feature>
<comment type="caution">
    <text evidence="3">The sequence shown here is derived from an EMBL/GenBank/DDBJ whole genome shotgun (WGS) entry which is preliminary data.</text>
</comment>
<accession>A0A8J3H8Y2</accession>
<keyword evidence="2" id="KW-0472">Membrane</keyword>